<keyword evidence="2" id="KW-1185">Reference proteome</keyword>
<proteinExistence type="predicted"/>
<dbReference type="Proteomes" id="UP000544090">
    <property type="component" value="Unassembled WGS sequence"/>
</dbReference>
<evidence type="ECO:0000313" key="1">
    <source>
        <dbReference type="EMBL" id="NKX55300.1"/>
    </source>
</evidence>
<dbReference type="RefSeq" id="WP_168486713.1">
    <property type="nucleotide sequence ID" value="NZ_JAAZSQ010000011.1"/>
</dbReference>
<sequence>MTTAIAAPAKEWAALFSSYSPVTGEPVPHATLADAYAHAAEVTAAQPGIEFELVSREGTGPWPHRPDGSLLELEWPDNASEPLTHRHSTLPEAIPQSWCTLRRGAKA</sequence>
<accession>A0A7X6K539</accession>
<dbReference type="AlphaFoldDB" id="A0A7X6K539"/>
<gene>
    <name evidence="1" type="ORF">HGG74_12250</name>
</gene>
<evidence type="ECO:0000313" key="2">
    <source>
        <dbReference type="Proteomes" id="UP000544090"/>
    </source>
</evidence>
<organism evidence="1 2">
    <name type="scientific">Arthrobacter mobilis</name>
    <dbReference type="NCBI Taxonomy" id="2724944"/>
    <lineage>
        <taxon>Bacteria</taxon>
        <taxon>Bacillati</taxon>
        <taxon>Actinomycetota</taxon>
        <taxon>Actinomycetes</taxon>
        <taxon>Micrococcales</taxon>
        <taxon>Micrococcaceae</taxon>
        <taxon>Arthrobacter</taxon>
    </lineage>
</organism>
<dbReference type="EMBL" id="JAAZSQ010000011">
    <property type="protein sequence ID" value="NKX55300.1"/>
    <property type="molecule type" value="Genomic_DNA"/>
</dbReference>
<protein>
    <submittedName>
        <fullName evidence="1">Uncharacterized protein</fullName>
    </submittedName>
</protein>
<name>A0A7X6K539_9MICC</name>
<comment type="caution">
    <text evidence="1">The sequence shown here is derived from an EMBL/GenBank/DDBJ whole genome shotgun (WGS) entry which is preliminary data.</text>
</comment>
<reference evidence="1 2" key="1">
    <citation type="submission" date="2020-04" db="EMBL/GenBank/DDBJ databases">
        <title>Arthrobacter sp. nov.</title>
        <authorList>
            <person name="Liu S."/>
        </authorList>
    </citation>
    <scope>NUCLEOTIDE SEQUENCE [LARGE SCALE GENOMIC DNA]</scope>
    <source>
        <strain evidence="1 2">E918</strain>
    </source>
</reference>